<reference evidence="2 3" key="1">
    <citation type="submission" date="2019-06" db="EMBL/GenBank/DDBJ databases">
        <title>The draft genome of Rhizobium smilacinae PTYR-5.</title>
        <authorList>
            <person name="Liu L."/>
            <person name="Li L."/>
            <person name="Zhang X."/>
        </authorList>
    </citation>
    <scope>NUCLEOTIDE SEQUENCE [LARGE SCALE GENOMIC DNA]</scope>
    <source>
        <strain evidence="2 3">PTYR-5</strain>
    </source>
</reference>
<dbReference type="AlphaFoldDB" id="A0A5C4XSW3"/>
<evidence type="ECO:0000313" key="2">
    <source>
        <dbReference type="EMBL" id="TNM65784.1"/>
    </source>
</evidence>
<dbReference type="Gene3D" id="3.30.2310.20">
    <property type="entry name" value="RelE-like"/>
    <property type="match status" value="1"/>
</dbReference>
<dbReference type="Proteomes" id="UP000311605">
    <property type="component" value="Unassembled WGS sequence"/>
</dbReference>
<sequence>MSYTVVFSPAASDDLEDLFIYLAPEMGLREAREYVRKIKAYCLGFSTFPQRGMLRDDLWPNLRLVGYRRRATIAFQVRGDVVRIARIYHRGRDIDADDYAPDTDG</sequence>
<accession>A0A5C4XSW3</accession>
<dbReference type="RefSeq" id="WP_139674229.1">
    <property type="nucleotide sequence ID" value="NZ_VDMN01000001.1"/>
</dbReference>
<proteinExistence type="predicted"/>
<protein>
    <submittedName>
        <fullName evidence="2">Type II toxin-antitoxin system RelE/ParE family toxin</fullName>
    </submittedName>
</protein>
<dbReference type="OrthoDB" id="9814952at2"/>
<dbReference type="InterPro" id="IPR035093">
    <property type="entry name" value="RelE/ParE_toxin_dom_sf"/>
</dbReference>
<keyword evidence="1" id="KW-1277">Toxin-antitoxin system</keyword>
<dbReference type="InterPro" id="IPR007712">
    <property type="entry name" value="RelE/ParE_toxin"/>
</dbReference>
<comment type="caution">
    <text evidence="2">The sequence shown here is derived from an EMBL/GenBank/DDBJ whole genome shotgun (WGS) entry which is preliminary data.</text>
</comment>
<evidence type="ECO:0000313" key="3">
    <source>
        <dbReference type="Proteomes" id="UP000311605"/>
    </source>
</evidence>
<evidence type="ECO:0000256" key="1">
    <source>
        <dbReference type="ARBA" id="ARBA00022649"/>
    </source>
</evidence>
<name>A0A5C4XSW3_9HYPH</name>
<gene>
    <name evidence="2" type="ORF">FHP24_05965</name>
</gene>
<organism evidence="2 3">
    <name type="scientific">Aliirhizobium smilacinae</name>
    <dbReference type="NCBI Taxonomy" id="1395944"/>
    <lineage>
        <taxon>Bacteria</taxon>
        <taxon>Pseudomonadati</taxon>
        <taxon>Pseudomonadota</taxon>
        <taxon>Alphaproteobacteria</taxon>
        <taxon>Hyphomicrobiales</taxon>
        <taxon>Rhizobiaceae</taxon>
        <taxon>Aliirhizobium</taxon>
    </lineage>
</organism>
<dbReference type="EMBL" id="VDMN01000001">
    <property type="protein sequence ID" value="TNM65784.1"/>
    <property type="molecule type" value="Genomic_DNA"/>
</dbReference>
<keyword evidence="3" id="KW-1185">Reference proteome</keyword>
<dbReference type="Pfam" id="PF05016">
    <property type="entry name" value="ParE_toxin"/>
    <property type="match status" value="1"/>
</dbReference>